<proteinExistence type="predicted"/>
<dbReference type="EMBL" id="MVAB01000001">
    <property type="protein sequence ID" value="OPF87856.1"/>
    <property type="molecule type" value="Genomic_DNA"/>
</dbReference>
<reference evidence="1 2" key="1">
    <citation type="submission" date="2017-02" db="EMBL/GenBank/DDBJ databases">
        <title>Vagococcus cremeus sp. nov., isolated from the small intestine of a marten, Martes flavigula.</title>
        <authorList>
            <person name="Tak E.J."/>
            <person name="Bae J.-W."/>
        </authorList>
    </citation>
    <scope>NUCLEOTIDE SEQUENCE [LARGE SCALE GENOMIC DNA]</scope>
    <source>
        <strain evidence="1 2">D7T301</strain>
    </source>
</reference>
<organism evidence="1 2">
    <name type="scientific">Vagococcus martis</name>
    <dbReference type="NCBI Taxonomy" id="1768210"/>
    <lineage>
        <taxon>Bacteria</taxon>
        <taxon>Bacillati</taxon>
        <taxon>Bacillota</taxon>
        <taxon>Bacilli</taxon>
        <taxon>Lactobacillales</taxon>
        <taxon>Enterococcaceae</taxon>
        <taxon>Vagococcus</taxon>
    </lineage>
</organism>
<sequence>MISELEHLFVTKDNYDLFLKNVEEKLSDESKLSIVLEELKEKIVDGIQDLNIRENDSLNILTIVFSSEYFAPQDVFICDVHLVKDKEGKVLVKY</sequence>
<evidence type="ECO:0000313" key="1">
    <source>
        <dbReference type="EMBL" id="OPF87856.1"/>
    </source>
</evidence>
<dbReference type="Proteomes" id="UP000189970">
    <property type="component" value="Unassembled WGS sequence"/>
</dbReference>
<name>A0A1V4DHN4_9ENTE</name>
<evidence type="ECO:0000313" key="2">
    <source>
        <dbReference type="Proteomes" id="UP000189970"/>
    </source>
</evidence>
<gene>
    <name evidence="1" type="ORF">BW731_06580</name>
</gene>
<protein>
    <submittedName>
        <fullName evidence="1">Uncharacterized protein</fullName>
    </submittedName>
</protein>
<dbReference type="RefSeq" id="WP_079346688.1">
    <property type="nucleotide sequence ID" value="NZ_MVAB01000001.1"/>
</dbReference>
<keyword evidence="2" id="KW-1185">Reference proteome</keyword>
<accession>A0A1V4DHN4</accession>
<comment type="caution">
    <text evidence="1">The sequence shown here is derived from an EMBL/GenBank/DDBJ whole genome shotgun (WGS) entry which is preliminary data.</text>
</comment>
<dbReference type="AlphaFoldDB" id="A0A1V4DHN4"/>